<name>A0A429ZU21_9ENTE</name>
<dbReference type="EMBL" id="NGJU01000003">
    <property type="protein sequence ID" value="RST97189.1"/>
    <property type="molecule type" value="Genomic_DNA"/>
</dbReference>
<dbReference type="AlphaFoldDB" id="A0A429ZU21"/>
<evidence type="ECO:0000313" key="2">
    <source>
        <dbReference type="EMBL" id="RST97189.1"/>
    </source>
</evidence>
<dbReference type="Proteomes" id="UP000287239">
    <property type="component" value="Unassembled WGS sequence"/>
</dbReference>
<evidence type="ECO:0008006" key="4">
    <source>
        <dbReference type="Google" id="ProtNLM"/>
    </source>
</evidence>
<accession>A0A429ZU21</accession>
<dbReference type="InterPro" id="IPR010718">
    <property type="entry name" value="DUF1294"/>
</dbReference>
<dbReference type="GeneID" id="98567274"/>
<dbReference type="GO" id="GO:0003676">
    <property type="term" value="F:nucleic acid binding"/>
    <property type="evidence" value="ECO:0007669"/>
    <property type="project" value="InterPro"/>
</dbReference>
<proteinExistence type="predicted"/>
<dbReference type="OrthoDB" id="1698854at2"/>
<dbReference type="InterPro" id="IPR012156">
    <property type="entry name" value="Cold_shock_CspA"/>
</dbReference>
<keyword evidence="3" id="KW-1185">Reference proteome</keyword>
<dbReference type="RefSeq" id="WP_126778367.1">
    <property type="nucleotide sequence ID" value="NZ_CAUQJP010000080.1"/>
</dbReference>
<protein>
    <recommendedName>
        <fullName evidence="4">DUF1294 domain-containing protein</fullName>
    </recommendedName>
</protein>
<sequence length="91" mass="10634">MFGSSPIPFYLLLVNSYLFLLMLFDQYQEKKKSWRIPEWQMLFLGVIGGGLGGLMGQAFLKHKEEKLRFRVIFQMGALLAVVLFLSTRDWK</sequence>
<feature type="transmembrane region" description="Helical" evidence="1">
    <location>
        <begin position="7"/>
        <end position="27"/>
    </location>
</feature>
<keyword evidence="1" id="KW-0472">Membrane</keyword>
<evidence type="ECO:0000313" key="3">
    <source>
        <dbReference type="Proteomes" id="UP000287239"/>
    </source>
</evidence>
<evidence type="ECO:0000256" key="1">
    <source>
        <dbReference type="SAM" id="Phobius"/>
    </source>
</evidence>
<feature type="transmembrane region" description="Helical" evidence="1">
    <location>
        <begin position="67"/>
        <end position="86"/>
    </location>
</feature>
<keyword evidence="1" id="KW-0812">Transmembrane</keyword>
<dbReference type="PIRSF" id="PIRSF002599">
    <property type="entry name" value="Cold_shock_A"/>
    <property type="match status" value="1"/>
</dbReference>
<reference evidence="2 3" key="1">
    <citation type="submission" date="2017-05" db="EMBL/GenBank/DDBJ databases">
        <title>Vagococcus spp. assemblies.</title>
        <authorList>
            <person name="Gulvik C.A."/>
        </authorList>
    </citation>
    <scope>NUCLEOTIDE SEQUENCE [LARGE SCALE GENOMIC DNA]</scope>
    <source>
        <strain evidence="2 3">NCFB 2777</strain>
    </source>
</reference>
<dbReference type="Pfam" id="PF06961">
    <property type="entry name" value="DUF1294"/>
    <property type="match status" value="1"/>
</dbReference>
<comment type="caution">
    <text evidence="2">The sequence shown here is derived from an EMBL/GenBank/DDBJ whole genome shotgun (WGS) entry which is preliminary data.</text>
</comment>
<keyword evidence="1" id="KW-1133">Transmembrane helix</keyword>
<organism evidence="2 3">
    <name type="scientific">Vagococcus salmoninarum</name>
    <dbReference type="NCBI Taxonomy" id="2739"/>
    <lineage>
        <taxon>Bacteria</taxon>
        <taxon>Bacillati</taxon>
        <taxon>Bacillota</taxon>
        <taxon>Bacilli</taxon>
        <taxon>Lactobacillales</taxon>
        <taxon>Enterococcaceae</taxon>
        <taxon>Vagococcus</taxon>
    </lineage>
</organism>
<feature type="transmembrane region" description="Helical" evidence="1">
    <location>
        <begin position="39"/>
        <end position="60"/>
    </location>
</feature>
<gene>
    <name evidence="2" type="ORF">CBF35_02760</name>
</gene>